<sequence length="300" mass="33497">MGITSDRVFDTPELLEMILLGVPQRDLLTSAQRVCHQWLLHLHTSKPLLRAIGFAPYEDRGSPPPGDRAFNELLVDRFPKFLVHDVPSMARQEPMHGRPERARRHDKACQEALAAGSSAGGTWLSMQIAQPPLRKIAVVDHMCMLSSPRTKALRFRGVCDFPDGMLMGELFFTGMRRVGTQPPPPRDSESPGPPPPADARTEAERHPGRPVGFSLTCKKVDIRGAFLYCDNGAEESDWSWENRDDADVQMTDAAAVLHAQTDAVLVFWMGNVDDTYWAEADWHYFSRRSGEQYPGGDTTA</sequence>
<name>A0A136IU96_9PEZI</name>
<gene>
    <name evidence="2" type="ORF">Micbo1qcDRAFT_177705</name>
</gene>
<evidence type="ECO:0000256" key="1">
    <source>
        <dbReference type="SAM" id="MobiDB-lite"/>
    </source>
</evidence>
<dbReference type="STRING" id="196109.A0A136IU96"/>
<feature type="region of interest" description="Disordered" evidence="1">
    <location>
        <begin position="176"/>
        <end position="210"/>
    </location>
</feature>
<evidence type="ECO:0000313" key="3">
    <source>
        <dbReference type="Proteomes" id="UP000070501"/>
    </source>
</evidence>
<evidence type="ECO:0008006" key="4">
    <source>
        <dbReference type="Google" id="ProtNLM"/>
    </source>
</evidence>
<feature type="compositionally biased region" description="Pro residues" evidence="1">
    <location>
        <begin position="181"/>
        <end position="197"/>
    </location>
</feature>
<protein>
    <recommendedName>
        <fullName evidence="4">F-box domain-containing protein</fullName>
    </recommendedName>
</protein>
<evidence type="ECO:0000313" key="2">
    <source>
        <dbReference type="EMBL" id="KXJ88634.1"/>
    </source>
</evidence>
<dbReference type="EMBL" id="KQ964257">
    <property type="protein sequence ID" value="KXJ88634.1"/>
    <property type="molecule type" value="Genomic_DNA"/>
</dbReference>
<accession>A0A136IU96</accession>
<dbReference type="AlphaFoldDB" id="A0A136IU96"/>
<keyword evidence="3" id="KW-1185">Reference proteome</keyword>
<dbReference type="OrthoDB" id="3800738at2759"/>
<dbReference type="InParanoid" id="A0A136IU96"/>
<dbReference type="Proteomes" id="UP000070501">
    <property type="component" value="Unassembled WGS sequence"/>
</dbReference>
<organism evidence="2 3">
    <name type="scientific">Microdochium bolleyi</name>
    <dbReference type="NCBI Taxonomy" id="196109"/>
    <lineage>
        <taxon>Eukaryota</taxon>
        <taxon>Fungi</taxon>
        <taxon>Dikarya</taxon>
        <taxon>Ascomycota</taxon>
        <taxon>Pezizomycotina</taxon>
        <taxon>Sordariomycetes</taxon>
        <taxon>Xylariomycetidae</taxon>
        <taxon>Xylariales</taxon>
        <taxon>Microdochiaceae</taxon>
        <taxon>Microdochium</taxon>
    </lineage>
</organism>
<proteinExistence type="predicted"/>
<reference evidence="3" key="1">
    <citation type="submission" date="2016-02" db="EMBL/GenBank/DDBJ databases">
        <title>Draft genome sequence of Microdochium bolleyi, a fungal endophyte of beachgrass.</title>
        <authorList>
            <consortium name="DOE Joint Genome Institute"/>
            <person name="David A.S."/>
            <person name="May G."/>
            <person name="Haridas S."/>
            <person name="Lim J."/>
            <person name="Wang M."/>
            <person name="Labutti K."/>
            <person name="Lipzen A."/>
            <person name="Barry K."/>
            <person name="Grigoriev I.V."/>
        </authorList>
    </citation>
    <scope>NUCLEOTIDE SEQUENCE [LARGE SCALE GENOMIC DNA]</scope>
    <source>
        <strain evidence="3">J235TASD1</strain>
    </source>
</reference>